<dbReference type="GO" id="GO:0016653">
    <property type="term" value="F:oxidoreductase activity, acting on NAD(P)H, heme protein as acceptor"/>
    <property type="evidence" value="ECO:0007669"/>
    <property type="project" value="TreeGrafter"/>
</dbReference>
<dbReference type="GO" id="GO:0046872">
    <property type="term" value="F:metal ion binding"/>
    <property type="evidence" value="ECO:0007669"/>
    <property type="project" value="UniProtKB-KW"/>
</dbReference>
<dbReference type="eggNOG" id="KOG2725">
    <property type="taxonomic scope" value="Eukaryota"/>
</dbReference>
<dbReference type="RefSeq" id="XP_004832865.1">
    <property type="nucleotide sequence ID" value="XM_004832808.1"/>
</dbReference>
<feature type="transmembrane region" description="Helical" evidence="12">
    <location>
        <begin position="180"/>
        <end position="201"/>
    </location>
</feature>
<dbReference type="OrthoDB" id="1726137at2759"/>
<dbReference type="VEuPathDB" id="PiroplasmaDB:BEWA_054700"/>
<comment type="caution">
    <text evidence="13">The sequence shown here is derived from an EMBL/GenBank/DDBJ whole genome shotgun (WGS) entry which is preliminary data.</text>
</comment>
<keyword evidence="5 12" id="KW-1133">Transmembrane helix</keyword>
<feature type="transmembrane region" description="Helical" evidence="12">
    <location>
        <begin position="148"/>
        <end position="168"/>
    </location>
</feature>
<accession>L1LE31</accession>
<dbReference type="GO" id="GO:0005743">
    <property type="term" value="C:mitochondrial inner membrane"/>
    <property type="evidence" value="ECO:0007669"/>
    <property type="project" value="TreeGrafter"/>
</dbReference>
<dbReference type="InterPro" id="IPR003780">
    <property type="entry name" value="COX15/CtaA_fam"/>
</dbReference>
<dbReference type="EMBL" id="ACOU01000003">
    <property type="protein sequence ID" value="EKX73413.1"/>
    <property type="molecule type" value="Genomic_DNA"/>
</dbReference>
<feature type="transmembrane region" description="Helical" evidence="12">
    <location>
        <begin position="261"/>
        <end position="281"/>
    </location>
</feature>
<dbReference type="AlphaFoldDB" id="L1LE31"/>
<keyword evidence="3 12" id="KW-0812">Transmembrane</keyword>
<proteinExistence type="predicted"/>
<evidence type="ECO:0000313" key="14">
    <source>
        <dbReference type="Proteomes" id="UP000031512"/>
    </source>
</evidence>
<dbReference type="InterPro" id="IPR023754">
    <property type="entry name" value="HemeA_Synthase_type2"/>
</dbReference>
<evidence type="ECO:0000256" key="11">
    <source>
        <dbReference type="ARBA" id="ARBA00048044"/>
    </source>
</evidence>
<keyword evidence="4" id="KW-0479">Metal-binding</keyword>
<dbReference type="PANTHER" id="PTHR23289">
    <property type="entry name" value="CYTOCHROME C OXIDASE ASSEMBLY PROTEIN COX15"/>
    <property type="match status" value="1"/>
</dbReference>
<comment type="cofactor">
    <cofactor evidence="1">
        <name>heme b</name>
        <dbReference type="ChEBI" id="CHEBI:60344"/>
    </cofactor>
</comment>
<evidence type="ECO:0000256" key="2">
    <source>
        <dbReference type="ARBA" id="ARBA00004141"/>
    </source>
</evidence>
<evidence type="ECO:0000256" key="8">
    <source>
        <dbReference type="ARBA" id="ARBA00023133"/>
    </source>
</evidence>
<sequence>MAFRLLFRGYTSTGAFRPGFHHRFVERYVANGRFGSIHRGFSSHSEAQRLKLPRRGLDIAVPGRERSVGRWLLSCAGLTAGVMTIGAYVRLNESGLSMLDWKFLGLPLPSTEQEWNKHFDRYKETPEYKSVHYDITLEEYKNIFVNEWVHRMAGRISGAVFAGGFVYFTLTKALKPAGKVLAAAIGALGVSQAFIGKWMVASGFEEPTTENKTPRVSPYRLTLHFLDALGIYSLCLWNGLNLLSKPEVLEKVGNVAKVKGWMRRTAIFALFTMAYGTLVAGNDAGLACNTWPKMMNKYIPDEIANIESKRQWFENGMIVQFVHRCMSYLTFASALCALTSAKSGVPVVAKKAAMGVFHASMLQIALGIITVVNQVPLHGALSHHANALILWSILLNALRKF</sequence>
<feature type="transmembrane region" description="Helical" evidence="12">
    <location>
        <begin position="353"/>
        <end position="375"/>
    </location>
</feature>
<evidence type="ECO:0000256" key="10">
    <source>
        <dbReference type="ARBA" id="ARBA00044501"/>
    </source>
</evidence>
<feature type="transmembrane region" description="Helical" evidence="12">
    <location>
        <begin position="71"/>
        <end position="91"/>
    </location>
</feature>
<evidence type="ECO:0000256" key="3">
    <source>
        <dbReference type="ARBA" id="ARBA00022692"/>
    </source>
</evidence>
<comment type="catalytic activity">
    <reaction evidence="11">
        <text>Fe(II)-heme o + 2 A + H2O = Fe(II)-heme a + 2 AH2</text>
        <dbReference type="Rhea" id="RHEA:63388"/>
        <dbReference type="ChEBI" id="CHEBI:13193"/>
        <dbReference type="ChEBI" id="CHEBI:15377"/>
        <dbReference type="ChEBI" id="CHEBI:17499"/>
        <dbReference type="ChEBI" id="CHEBI:60530"/>
        <dbReference type="ChEBI" id="CHEBI:61715"/>
        <dbReference type="EC" id="1.17.99.9"/>
    </reaction>
    <physiologicalReaction direction="left-to-right" evidence="11">
        <dbReference type="Rhea" id="RHEA:63389"/>
    </physiologicalReaction>
</comment>
<gene>
    <name evidence="13" type="ORF">BEWA_054700</name>
</gene>
<feature type="transmembrane region" description="Helical" evidence="12">
    <location>
        <begin position="321"/>
        <end position="341"/>
    </location>
</feature>
<organism evidence="13 14">
    <name type="scientific">Theileria equi strain WA</name>
    <dbReference type="NCBI Taxonomy" id="1537102"/>
    <lineage>
        <taxon>Eukaryota</taxon>
        <taxon>Sar</taxon>
        <taxon>Alveolata</taxon>
        <taxon>Apicomplexa</taxon>
        <taxon>Aconoidasida</taxon>
        <taxon>Piroplasmida</taxon>
        <taxon>Theileriidae</taxon>
        <taxon>Theileria</taxon>
    </lineage>
</organism>
<feature type="transmembrane region" description="Helical" evidence="12">
    <location>
        <begin position="221"/>
        <end position="240"/>
    </location>
</feature>
<evidence type="ECO:0000256" key="6">
    <source>
        <dbReference type="ARBA" id="ARBA00023002"/>
    </source>
</evidence>
<evidence type="ECO:0000256" key="4">
    <source>
        <dbReference type="ARBA" id="ARBA00022723"/>
    </source>
</evidence>
<keyword evidence="6" id="KW-0560">Oxidoreductase</keyword>
<protein>
    <submittedName>
        <fullName evidence="13">Cytochrome C oxidase assembly protein, putative</fullName>
    </submittedName>
</protein>
<name>L1LE31_THEEQ</name>
<dbReference type="KEGG" id="beq:BEWA_054700"/>
<dbReference type="Proteomes" id="UP000031512">
    <property type="component" value="Unassembled WGS sequence"/>
</dbReference>
<evidence type="ECO:0000313" key="13">
    <source>
        <dbReference type="EMBL" id="EKX73413.1"/>
    </source>
</evidence>
<keyword evidence="8" id="KW-0350">Heme biosynthesis</keyword>
<dbReference type="GeneID" id="15803020"/>
<dbReference type="GO" id="GO:0006784">
    <property type="term" value="P:heme A biosynthetic process"/>
    <property type="evidence" value="ECO:0007669"/>
    <property type="project" value="InterPro"/>
</dbReference>
<keyword evidence="9 12" id="KW-0472">Membrane</keyword>
<dbReference type="PANTHER" id="PTHR23289:SF2">
    <property type="entry name" value="CYTOCHROME C OXIDASE ASSEMBLY PROTEIN COX15 HOMOLOG"/>
    <property type="match status" value="1"/>
</dbReference>
<dbReference type="Pfam" id="PF02628">
    <property type="entry name" value="COX15-CtaA"/>
    <property type="match status" value="1"/>
</dbReference>
<evidence type="ECO:0000256" key="1">
    <source>
        <dbReference type="ARBA" id="ARBA00001970"/>
    </source>
</evidence>
<comment type="subcellular location">
    <subcellularLocation>
        <location evidence="2">Membrane</location>
        <topology evidence="2">Multi-pass membrane protein</topology>
    </subcellularLocation>
</comment>
<keyword evidence="7" id="KW-0408">Iron</keyword>
<dbReference type="STRING" id="1537102.L1LE31"/>
<reference evidence="13 14" key="1">
    <citation type="journal article" date="2012" name="BMC Genomics">
        <title>Comparative genomic analysis and phylogenetic position of Theileria equi.</title>
        <authorList>
            <person name="Kappmeyer L.S."/>
            <person name="Thiagarajan M."/>
            <person name="Herndon D.R."/>
            <person name="Ramsay J.D."/>
            <person name="Caler E."/>
            <person name="Djikeng A."/>
            <person name="Gillespie J.J."/>
            <person name="Lau A.O."/>
            <person name="Roalson E.H."/>
            <person name="Silva J.C."/>
            <person name="Silva M.G."/>
            <person name="Suarez C.E."/>
            <person name="Ueti M.W."/>
            <person name="Nene V.M."/>
            <person name="Mealey R.H."/>
            <person name="Knowles D.P."/>
            <person name="Brayton K.A."/>
        </authorList>
    </citation>
    <scope>NUCLEOTIDE SEQUENCE [LARGE SCALE GENOMIC DNA]</scope>
    <source>
        <strain evidence="13 14">WA</strain>
    </source>
</reference>
<evidence type="ECO:0000256" key="9">
    <source>
        <dbReference type="ARBA" id="ARBA00023136"/>
    </source>
</evidence>
<evidence type="ECO:0000256" key="5">
    <source>
        <dbReference type="ARBA" id="ARBA00022989"/>
    </source>
</evidence>
<dbReference type="GO" id="GO:0120547">
    <property type="term" value="F:heme A synthase activity"/>
    <property type="evidence" value="ECO:0007669"/>
    <property type="project" value="UniProtKB-EC"/>
</dbReference>
<keyword evidence="14" id="KW-1185">Reference proteome</keyword>
<evidence type="ECO:0000256" key="12">
    <source>
        <dbReference type="SAM" id="Phobius"/>
    </source>
</evidence>
<comment type="pathway">
    <text evidence="10">Porphyrin-containing compound metabolism; heme A biosynthesis; heme A from heme O: step 1/1.</text>
</comment>
<evidence type="ECO:0000256" key="7">
    <source>
        <dbReference type="ARBA" id="ARBA00023004"/>
    </source>
</evidence>